<evidence type="ECO:0000313" key="1">
    <source>
        <dbReference type="EMBL" id="KAF1937498.1"/>
    </source>
</evidence>
<gene>
    <name evidence="1" type="ORF">EJ02DRAFT_426594</name>
</gene>
<organism evidence="1 2">
    <name type="scientific">Clathrospora elynae</name>
    <dbReference type="NCBI Taxonomy" id="706981"/>
    <lineage>
        <taxon>Eukaryota</taxon>
        <taxon>Fungi</taxon>
        <taxon>Dikarya</taxon>
        <taxon>Ascomycota</taxon>
        <taxon>Pezizomycotina</taxon>
        <taxon>Dothideomycetes</taxon>
        <taxon>Pleosporomycetidae</taxon>
        <taxon>Pleosporales</taxon>
        <taxon>Diademaceae</taxon>
        <taxon>Clathrospora</taxon>
    </lineage>
</organism>
<dbReference type="EMBL" id="ML976137">
    <property type="protein sequence ID" value="KAF1937498.1"/>
    <property type="molecule type" value="Genomic_DNA"/>
</dbReference>
<sequence length="76" mass="8949">MIRSRRWRTAWQRHFYLYSYSSEPPVLCLVRPEQDKQPEAPPPKEQEQQEALTYIGLNLVGSMDLAWLTRSNQLSG</sequence>
<dbReference type="AlphaFoldDB" id="A0A6A5SD74"/>
<protein>
    <submittedName>
        <fullName evidence="1">Uncharacterized protein</fullName>
    </submittedName>
</protein>
<reference evidence="1" key="1">
    <citation type="journal article" date="2020" name="Stud. Mycol.">
        <title>101 Dothideomycetes genomes: a test case for predicting lifestyles and emergence of pathogens.</title>
        <authorList>
            <person name="Haridas S."/>
            <person name="Albert R."/>
            <person name="Binder M."/>
            <person name="Bloem J."/>
            <person name="Labutti K."/>
            <person name="Salamov A."/>
            <person name="Andreopoulos B."/>
            <person name="Baker S."/>
            <person name="Barry K."/>
            <person name="Bills G."/>
            <person name="Bluhm B."/>
            <person name="Cannon C."/>
            <person name="Castanera R."/>
            <person name="Culley D."/>
            <person name="Daum C."/>
            <person name="Ezra D."/>
            <person name="Gonzalez J."/>
            <person name="Henrissat B."/>
            <person name="Kuo A."/>
            <person name="Liang C."/>
            <person name="Lipzen A."/>
            <person name="Lutzoni F."/>
            <person name="Magnuson J."/>
            <person name="Mondo S."/>
            <person name="Nolan M."/>
            <person name="Ohm R."/>
            <person name="Pangilinan J."/>
            <person name="Park H.-J."/>
            <person name="Ramirez L."/>
            <person name="Alfaro M."/>
            <person name="Sun H."/>
            <person name="Tritt A."/>
            <person name="Yoshinaga Y."/>
            <person name="Zwiers L.-H."/>
            <person name="Turgeon B."/>
            <person name="Goodwin S."/>
            <person name="Spatafora J."/>
            <person name="Crous P."/>
            <person name="Grigoriev I."/>
        </authorList>
    </citation>
    <scope>NUCLEOTIDE SEQUENCE</scope>
    <source>
        <strain evidence="1">CBS 161.51</strain>
    </source>
</reference>
<dbReference type="Proteomes" id="UP000800038">
    <property type="component" value="Unassembled WGS sequence"/>
</dbReference>
<name>A0A6A5SD74_9PLEO</name>
<evidence type="ECO:0000313" key="2">
    <source>
        <dbReference type="Proteomes" id="UP000800038"/>
    </source>
</evidence>
<keyword evidence="2" id="KW-1185">Reference proteome</keyword>
<accession>A0A6A5SD74</accession>
<proteinExistence type="predicted"/>